<evidence type="ECO:0000256" key="2">
    <source>
        <dbReference type="ARBA" id="ARBA00022448"/>
    </source>
</evidence>
<feature type="transmembrane region" description="Helical" evidence="8">
    <location>
        <begin position="47"/>
        <end position="70"/>
    </location>
</feature>
<feature type="transmembrane region" description="Helical" evidence="8">
    <location>
        <begin position="479"/>
        <end position="499"/>
    </location>
</feature>
<feature type="transmembrane region" description="Helical" evidence="8">
    <location>
        <begin position="429"/>
        <end position="448"/>
    </location>
</feature>
<evidence type="ECO:0000256" key="8">
    <source>
        <dbReference type="RuleBase" id="RU363032"/>
    </source>
</evidence>
<dbReference type="CDD" id="cd06261">
    <property type="entry name" value="TM_PBP2"/>
    <property type="match status" value="2"/>
</dbReference>
<evidence type="ECO:0000256" key="5">
    <source>
        <dbReference type="ARBA" id="ARBA00022692"/>
    </source>
</evidence>
<comment type="similarity">
    <text evidence="8">Belongs to the binding-protein-dependent transport system permease family.</text>
</comment>
<keyword evidence="3" id="KW-1003">Cell membrane</keyword>
<feature type="transmembrane region" description="Helical" evidence="8">
    <location>
        <begin position="182"/>
        <end position="205"/>
    </location>
</feature>
<dbReference type="Gene3D" id="1.10.3720.10">
    <property type="entry name" value="MetI-like"/>
    <property type="match status" value="2"/>
</dbReference>
<sequence length="511" mass="58088">MNKKKIIPIIYIALWVTPFIFLFRDFFELNSFTLIMDSRLSRILGVTFLQSILSTLISLAIAIIPSYYIYKKKNLISNILEGSIFIPFFFPPVSMVLAFSLLYSNAGLFSKLGIDLNILYTMKAIVLAHVFYNSPIFVKYIGEALRKIPNGVVEASKIDGASKVRTFFSIEVPMIMPSIMKAFFLVFSYSFMSFAVVLNLGGIKYSTLEVAIANTLRGSFDFSKALGYALIQFAILFVLNYVISKIDILSFEGDISHPKKVSKFVTSISIIYLIFEFSIVFVGVFSAFFNFFDMKFDISGFLNLFSKEFNNKYPIVESIFNSLFVALIAATLSIVFTYIILKNYTKFTDRVILPFLGISSAFLAMGLLYINILYGIPFVILLIIGFMMITIPITYSFLFQHVVGFNKSLLEAASIDGANRWQSFWNIELPLILPSMISVFLQIFAIIYGEFTITYTMQVRDFFPLVSVVNYSLSANRQYLEANALSAFNIAIIIIIFVLSNRIKNRFYKTL</sequence>
<dbReference type="Proteomes" id="UP000297288">
    <property type="component" value="Unassembled WGS sequence"/>
</dbReference>
<dbReference type="SUPFAM" id="SSF161098">
    <property type="entry name" value="MetI-like"/>
    <property type="match status" value="2"/>
</dbReference>
<feature type="transmembrane region" description="Helical" evidence="8">
    <location>
        <begin position="264"/>
        <end position="292"/>
    </location>
</feature>
<keyword evidence="4" id="KW-0997">Cell inner membrane</keyword>
<comment type="subcellular location">
    <subcellularLocation>
        <location evidence="1">Cell inner membrane</location>
        <topology evidence="1">Multi-pass membrane protein</topology>
    </subcellularLocation>
    <subcellularLocation>
        <location evidence="8">Cell membrane</location>
        <topology evidence="8">Multi-pass membrane protein</topology>
    </subcellularLocation>
</comment>
<gene>
    <name evidence="10" type="ORF">E4650_01190</name>
</gene>
<dbReference type="GO" id="GO:0055085">
    <property type="term" value="P:transmembrane transport"/>
    <property type="evidence" value="ECO:0007669"/>
    <property type="project" value="InterPro"/>
</dbReference>
<proteinExistence type="inferred from homology"/>
<evidence type="ECO:0000313" key="10">
    <source>
        <dbReference type="EMBL" id="TGG88838.1"/>
    </source>
</evidence>
<dbReference type="EMBL" id="SRME01000001">
    <property type="protein sequence ID" value="TGG88838.1"/>
    <property type="molecule type" value="Genomic_DNA"/>
</dbReference>
<keyword evidence="6 8" id="KW-1133">Transmembrane helix</keyword>
<evidence type="ECO:0000256" key="1">
    <source>
        <dbReference type="ARBA" id="ARBA00004429"/>
    </source>
</evidence>
<dbReference type="GO" id="GO:0005886">
    <property type="term" value="C:plasma membrane"/>
    <property type="evidence" value="ECO:0007669"/>
    <property type="project" value="UniProtKB-SubCell"/>
</dbReference>
<dbReference type="InterPro" id="IPR035906">
    <property type="entry name" value="MetI-like_sf"/>
</dbReference>
<organism evidence="10 11">
    <name type="scientific">Geotoga petraea</name>
    <dbReference type="NCBI Taxonomy" id="28234"/>
    <lineage>
        <taxon>Bacteria</taxon>
        <taxon>Thermotogati</taxon>
        <taxon>Thermotogota</taxon>
        <taxon>Thermotogae</taxon>
        <taxon>Petrotogales</taxon>
        <taxon>Petrotogaceae</taxon>
        <taxon>Geotoga</taxon>
    </lineage>
</organism>
<keyword evidence="2 8" id="KW-0813">Transport</keyword>
<feature type="transmembrane region" description="Helical" evidence="8">
    <location>
        <begin position="118"/>
        <end position="138"/>
    </location>
</feature>
<feature type="transmembrane region" description="Helical" evidence="8">
    <location>
        <begin position="319"/>
        <end position="341"/>
    </location>
</feature>
<evidence type="ECO:0000313" key="11">
    <source>
        <dbReference type="Proteomes" id="UP000297288"/>
    </source>
</evidence>
<evidence type="ECO:0000256" key="7">
    <source>
        <dbReference type="ARBA" id="ARBA00023136"/>
    </source>
</evidence>
<dbReference type="RefSeq" id="WP_135402665.1">
    <property type="nucleotide sequence ID" value="NZ_SRME01000001.1"/>
</dbReference>
<feature type="domain" description="ABC transmembrane type-1" evidence="9">
    <location>
        <begin position="315"/>
        <end position="500"/>
    </location>
</feature>
<dbReference type="OrthoDB" id="9776648at2"/>
<accession>A0A4Z0VXL1</accession>
<feature type="transmembrane region" description="Helical" evidence="8">
    <location>
        <begin position="82"/>
        <end position="106"/>
    </location>
</feature>
<evidence type="ECO:0000256" key="3">
    <source>
        <dbReference type="ARBA" id="ARBA00022475"/>
    </source>
</evidence>
<dbReference type="Pfam" id="PF00528">
    <property type="entry name" value="BPD_transp_1"/>
    <property type="match status" value="2"/>
</dbReference>
<dbReference type="PROSITE" id="PS50928">
    <property type="entry name" value="ABC_TM1"/>
    <property type="match status" value="2"/>
</dbReference>
<evidence type="ECO:0000256" key="6">
    <source>
        <dbReference type="ARBA" id="ARBA00022989"/>
    </source>
</evidence>
<feature type="domain" description="ABC transmembrane type-1" evidence="9">
    <location>
        <begin position="44"/>
        <end position="243"/>
    </location>
</feature>
<evidence type="ECO:0000256" key="4">
    <source>
        <dbReference type="ARBA" id="ARBA00022519"/>
    </source>
</evidence>
<feature type="transmembrane region" description="Helical" evidence="8">
    <location>
        <begin position="225"/>
        <end position="243"/>
    </location>
</feature>
<reference evidence="10 11" key="1">
    <citation type="submission" date="2019-04" db="EMBL/GenBank/DDBJ databases">
        <title>Draft genome sequence data and analysis of a Fermenting Bacterium, Geotoga petraea strain HO-Geo1, isolated from heavy-oil petroleum reservoir in Russia.</title>
        <authorList>
            <person name="Grouzdev D.S."/>
            <person name="Semenova E.M."/>
            <person name="Sokolova D.S."/>
            <person name="Tourova T.P."/>
            <person name="Poltaraus A.B."/>
            <person name="Nazina T.N."/>
        </authorList>
    </citation>
    <scope>NUCLEOTIDE SEQUENCE [LARGE SCALE GENOMIC DNA]</scope>
    <source>
        <strain evidence="10 11">HO-Geo1</strain>
    </source>
</reference>
<protein>
    <submittedName>
        <fullName evidence="10">Iron ABC transporter permease</fullName>
    </submittedName>
</protein>
<dbReference type="AlphaFoldDB" id="A0A4Z0VXL1"/>
<dbReference type="PANTHER" id="PTHR43357:SF4">
    <property type="entry name" value="INNER MEMBRANE ABC TRANSPORTER PERMEASE PROTEIN YDCV"/>
    <property type="match status" value="1"/>
</dbReference>
<feature type="transmembrane region" description="Helical" evidence="8">
    <location>
        <begin position="353"/>
        <end position="372"/>
    </location>
</feature>
<evidence type="ECO:0000259" key="9">
    <source>
        <dbReference type="PROSITE" id="PS50928"/>
    </source>
</evidence>
<comment type="caution">
    <text evidence="10">The sequence shown here is derived from an EMBL/GenBank/DDBJ whole genome shotgun (WGS) entry which is preliminary data.</text>
</comment>
<keyword evidence="7 8" id="KW-0472">Membrane</keyword>
<dbReference type="PANTHER" id="PTHR43357">
    <property type="entry name" value="INNER MEMBRANE ABC TRANSPORTER PERMEASE PROTEIN YDCV"/>
    <property type="match status" value="1"/>
</dbReference>
<keyword evidence="5 8" id="KW-0812">Transmembrane</keyword>
<dbReference type="InterPro" id="IPR000515">
    <property type="entry name" value="MetI-like"/>
</dbReference>
<feature type="transmembrane region" description="Helical" evidence="8">
    <location>
        <begin position="7"/>
        <end position="27"/>
    </location>
</feature>
<name>A0A4Z0VXL1_9BACT</name>
<feature type="transmembrane region" description="Helical" evidence="8">
    <location>
        <begin position="378"/>
        <end position="398"/>
    </location>
</feature>